<feature type="transmembrane region" description="Helical" evidence="9">
    <location>
        <begin position="307"/>
        <end position="335"/>
    </location>
</feature>
<feature type="domain" description="ABC transmembrane type-1" evidence="10">
    <location>
        <begin position="90"/>
        <end position="366"/>
    </location>
</feature>
<evidence type="ECO:0000256" key="5">
    <source>
        <dbReference type="ARBA" id="ARBA00022741"/>
    </source>
</evidence>
<dbReference type="OrthoDB" id="74382at2759"/>
<dbReference type="SUPFAM" id="SSF90123">
    <property type="entry name" value="ABC transporter transmembrane region"/>
    <property type="match status" value="1"/>
</dbReference>
<dbReference type="GO" id="GO:0005524">
    <property type="term" value="F:ATP binding"/>
    <property type="evidence" value="ECO:0007669"/>
    <property type="project" value="UniProtKB-KW"/>
</dbReference>
<gene>
    <name evidence="11" type="ORF">ACHHYP_05987</name>
</gene>
<dbReference type="CDD" id="cd18579">
    <property type="entry name" value="ABC_6TM_ABCC_D1"/>
    <property type="match status" value="1"/>
</dbReference>
<dbReference type="PANTHER" id="PTHR24223:SF443">
    <property type="entry name" value="MULTIDRUG-RESISTANCE LIKE PROTEIN 1, ISOFORM I"/>
    <property type="match status" value="1"/>
</dbReference>
<feature type="transmembrane region" description="Helical" evidence="9">
    <location>
        <begin position="233"/>
        <end position="251"/>
    </location>
</feature>
<evidence type="ECO:0000256" key="7">
    <source>
        <dbReference type="ARBA" id="ARBA00022989"/>
    </source>
</evidence>
<keyword evidence="12" id="KW-1185">Reference proteome</keyword>
<dbReference type="InterPro" id="IPR036640">
    <property type="entry name" value="ABC1_TM_sf"/>
</dbReference>
<reference evidence="11 12" key="1">
    <citation type="journal article" date="2014" name="Genome Biol. Evol.">
        <title>The secreted proteins of Achlya hypogyna and Thraustotheca clavata identify the ancestral oomycete secretome and reveal gene acquisitions by horizontal gene transfer.</title>
        <authorList>
            <person name="Misner I."/>
            <person name="Blouin N."/>
            <person name="Leonard G."/>
            <person name="Richards T.A."/>
            <person name="Lane C.E."/>
        </authorList>
    </citation>
    <scope>NUCLEOTIDE SEQUENCE [LARGE SCALE GENOMIC DNA]</scope>
    <source>
        <strain evidence="11 12">ATCC 48635</strain>
    </source>
</reference>
<dbReference type="PROSITE" id="PS50929">
    <property type="entry name" value="ABC_TM1F"/>
    <property type="match status" value="1"/>
</dbReference>
<evidence type="ECO:0000256" key="1">
    <source>
        <dbReference type="ARBA" id="ARBA00004127"/>
    </source>
</evidence>
<dbReference type="Gene3D" id="1.20.1560.10">
    <property type="entry name" value="ABC transporter type 1, transmembrane domain"/>
    <property type="match status" value="1"/>
</dbReference>
<protein>
    <submittedName>
        <fullName evidence="11">ATP-binding Cassette (ABC) Superfamily</fullName>
    </submittedName>
</protein>
<dbReference type="AlphaFoldDB" id="A0A1V9YW64"/>
<comment type="caution">
    <text evidence="11">The sequence shown here is derived from an EMBL/GenBank/DDBJ whole genome shotgun (WGS) entry which is preliminary data.</text>
</comment>
<keyword evidence="5" id="KW-0547">Nucleotide-binding</keyword>
<evidence type="ECO:0000256" key="8">
    <source>
        <dbReference type="ARBA" id="ARBA00023136"/>
    </source>
</evidence>
<dbReference type="GO" id="GO:0012505">
    <property type="term" value="C:endomembrane system"/>
    <property type="evidence" value="ECO:0007669"/>
    <property type="project" value="UniProtKB-SubCell"/>
</dbReference>
<evidence type="ECO:0000256" key="3">
    <source>
        <dbReference type="ARBA" id="ARBA00022692"/>
    </source>
</evidence>
<dbReference type="InterPro" id="IPR050173">
    <property type="entry name" value="ABC_transporter_C-like"/>
</dbReference>
<feature type="transmembrane region" description="Helical" evidence="9">
    <location>
        <begin position="125"/>
        <end position="145"/>
    </location>
</feature>
<keyword evidence="7 9" id="KW-1133">Transmembrane helix</keyword>
<dbReference type="EMBL" id="JNBR01000714">
    <property type="protein sequence ID" value="OQR89873.1"/>
    <property type="molecule type" value="Genomic_DNA"/>
</dbReference>
<evidence type="ECO:0000259" key="10">
    <source>
        <dbReference type="PROSITE" id="PS50929"/>
    </source>
</evidence>
<dbReference type="Proteomes" id="UP000243579">
    <property type="component" value="Unassembled WGS sequence"/>
</dbReference>
<evidence type="ECO:0000256" key="4">
    <source>
        <dbReference type="ARBA" id="ARBA00022737"/>
    </source>
</evidence>
<dbReference type="GO" id="GO:0016020">
    <property type="term" value="C:membrane"/>
    <property type="evidence" value="ECO:0007669"/>
    <property type="project" value="InterPro"/>
</dbReference>
<keyword evidence="3 9" id="KW-0812">Transmembrane</keyword>
<keyword evidence="8 9" id="KW-0472">Membrane</keyword>
<feature type="transmembrane region" description="Helical" evidence="9">
    <location>
        <begin position="209"/>
        <end position="227"/>
    </location>
</feature>
<evidence type="ECO:0000313" key="11">
    <source>
        <dbReference type="EMBL" id="OQR89873.1"/>
    </source>
</evidence>
<feature type="non-terminal residue" evidence="11">
    <location>
        <position position="366"/>
    </location>
</feature>
<dbReference type="GO" id="GO:0140359">
    <property type="term" value="F:ABC-type transporter activity"/>
    <property type="evidence" value="ECO:0007669"/>
    <property type="project" value="InterPro"/>
</dbReference>
<comment type="subcellular location">
    <subcellularLocation>
        <location evidence="1">Endomembrane system</location>
        <topology evidence="1">Multi-pass membrane protein</topology>
    </subcellularLocation>
</comment>
<keyword evidence="2" id="KW-0813">Transport</keyword>
<evidence type="ECO:0000313" key="12">
    <source>
        <dbReference type="Proteomes" id="UP000243579"/>
    </source>
</evidence>
<proteinExistence type="predicted"/>
<dbReference type="STRING" id="1202772.A0A1V9YW64"/>
<accession>A0A1V9YW64</accession>
<feature type="transmembrane region" description="Helical" evidence="9">
    <location>
        <begin position="89"/>
        <end position="113"/>
    </location>
</feature>
<feature type="transmembrane region" description="Helical" evidence="9">
    <location>
        <begin position="341"/>
        <end position="363"/>
    </location>
</feature>
<evidence type="ECO:0000256" key="6">
    <source>
        <dbReference type="ARBA" id="ARBA00022840"/>
    </source>
</evidence>
<evidence type="ECO:0000256" key="2">
    <source>
        <dbReference type="ARBA" id="ARBA00022448"/>
    </source>
</evidence>
<organism evidence="11 12">
    <name type="scientific">Achlya hypogyna</name>
    <name type="common">Oomycete</name>
    <name type="synonym">Protoachlya hypogyna</name>
    <dbReference type="NCBI Taxonomy" id="1202772"/>
    <lineage>
        <taxon>Eukaryota</taxon>
        <taxon>Sar</taxon>
        <taxon>Stramenopiles</taxon>
        <taxon>Oomycota</taxon>
        <taxon>Saprolegniomycetes</taxon>
        <taxon>Saprolegniales</taxon>
        <taxon>Achlyaceae</taxon>
        <taxon>Achlya</taxon>
    </lineage>
</organism>
<keyword evidence="4" id="KW-0677">Repeat</keyword>
<dbReference type="InterPro" id="IPR044746">
    <property type="entry name" value="ABCC_6TM_D1"/>
</dbReference>
<sequence>MSRYHSIQADVPRSRRTYPVAAASWLSRAVFGWAGPLLAVGNDRQLQPDDLWPLPPTYACKDVSAAFEPSFMAHRSIARAVLHVYGGRLAVIGLVQAVCVGCTLYGPIVLQQILEAVQAGPDMDLAAVLGTIAALFVVRVLQALLTAHATYENQLVTVQLTSALQHLLFQKALVLDATARREKTAGEIANMFSTDIQTIITFSVASNQVWLIPLQVAVILAMLYAVIGWATFVGAGVIVATLGANHVLANAQRNAFKRLMAHKDARMKAVHETFGAIHVIKLNAWEEQVQAKLAALRGAELRTMRRIIVLQSWFVALLYAAPVVVTIVSFAVFTLVMEETLTAATVFTALSLFVLLRGPMMFLPQI</sequence>
<evidence type="ECO:0000256" key="9">
    <source>
        <dbReference type="SAM" id="Phobius"/>
    </source>
</evidence>
<dbReference type="PANTHER" id="PTHR24223">
    <property type="entry name" value="ATP-BINDING CASSETTE SUB-FAMILY C"/>
    <property type="match status" value="1"/>
</dbReference>
<dbReference type="InterPro" id="IPR011527">
    <property type="entry name" value="ABC1_TM_dom"/>
</dbReference>
<keyword evidence="6 11" id="KW-0067">ATP-binding</keyword>
<dbReference type="Pfam" id="PF00664">
    <property type="entry name" value="ABC_membrane"/>
    <property type="match status" value="1"/>
</dbReference>
<name>A0A1V9YW64_ACHHY</name>